<protein>
    <submittedName>
        <fullName evidence="1">Uncharacterized protein</fullName>
    </submittedName>
</protein>
<dbReference type="Proteomes" id="UP001420932">
    <property type="component" value="Unassembled WGS sequence"/>
</dbReference>
<dbReference type="EMBL" id="JBBNAF010000005">
    <property type="protein sequence ID" value="KAK9142695.1"/>
    <property type="molecule type" value="Genomic_DNA"/>
</dbReference>
<keyword evidence="2" id="KW-1185">Reference proteome</keyword>
<gene>
    <name evidence="1" type="ORF">Syun_012095</name>
</gene>
<name>A0AAP0K125_9MAGN</name>
<proteinExistence type="predicted"/>
<reference evidence="1 2" key="1">
    <citation type="submission" date="2024-01" db="EMBL/GenBank/DDBJ databases">
        <title>Genome assemblies of Stephania.</title>
        <authorList>
            <person name="Yang L."/>
        </authorList>
    </citation>
    <scope>NUCLEOTIDE SEQUENCE [LARGE SCALE GENOMIC DNA]</scope>
    <source>
        <strain evidence="1">YNDBR</strain>
        <tissue evidence="1">Leaf</tissue>
    </source>
</reference>
<comment type="caution">
    <text evidence="1">The sequence shown here is derived from an EMBL/GenBank/DDBJ whole genome shotgun (WGS) entry which is preliminary data.</text>
</comment>
<sequence>MTEIPLAFIRKRALISRFLFPVHELRPPSSSRSSTKFDPPLLTPEAHSGVLEVSCSICEFVLSCREG</sequence>
<evidence type="ECO:0000313" key="2">
    <source>
        <dbReference type="Proteomes" id="UP001420932"/>
    </source>
</evidence>
<evidence type="ECO:0000313" key="1">
    <source>
        <dbReference type="EMBL" id="KAK9142695.1"/>
    </source>
</evidence>
<dbReference type="AlphaFoldDB" id="A0AAP0K125"/>
<organism evidence="1 2">
    <name type="scientific">Stephania yunnanensis</name>
    <dbReference type="NCBI Taxonomy" id="152371"/>
    <lineage>
        <taxon>Eukaryota</taxon>
        <taxon>Viridiplantae</taxon>
        <taxon>Streptophyta</taxon>
        <taxon>Embryophyta</taxon>
        <taxon>Tracheophyta</taxon>
        <taxon>Spermatophyta</taxon>
        <taxon>Magnoliopsida</taxon>
        <taxon>Ranunculales</taxon>
        <taxon>Menispermaceae</taxon>
        <taxon>Menispermoideae</taxon>
        <taxon>Cissampelideae</taxon>
        <taxon>Stephania</taxon>
    </lineage>
</organism>
<accession>A0AAP0K125</accession>